<dbReference type="InterPro" id="IPR000372">
    <property type="entry name" value="LRRNT"/>
</dbReference>
<feature type="domain" description="LRRCT" evidence="15">
    <location>
        <begin position="89"/>
        <end position="142"/>
    </location>
</feature>
<dbReference type="PANTHER" id="PTHR22650">
    <property type="entry name" value="GLYCOPROTEIN IB BETA"/>
    <property type="match status" value="1"/>
</dbReference>
<keyword evidence="9 12" id="KW-0472">Membrane</keyword>
<keyword evidence="3 12" id="KW-0812">Transmembrane</keyword>
<dbReference type="Ensembl" id="ENSSHAT00000026809.1">
    <property type="protein sequence ID" value="ENSSHAP00000031422.1"/>
    <property type="gene ID" value="ENSSHAG00000028367.1"/>
</dbReference>
<dbReference type="Proteomes" id="UP000007648">
    <property type="component" value="Unassembled WGS sequence"/>
</dbReference>
<dbReference type="FunCoup" id="A0A7N4V135">
    <property type="interactions" value="857"/>
</dbReference>
<dbReference type="GO" id="GO:1990779">
    <property type="term" value="C:glycoprotein Ib-IX-V complex"/>
    <property type="evidence" value="ECO:0007669"/>
    <property type="project" value="Ensembl"/>
</dbReference>
<comment type="subcellular location">
    <subcellularLocation>
        <location evidence="1">Membrane</location>
        <topology evidence="1">Single-pass type I membrane protein</topology>
    </subcellularLocation>
</comment>
<evidence type="ECO:0000256" key="8">
    <source>
        <dbReference type="ARBA" id="ARBA00023084"/>
    </source>
</evidence>
<keyword evidence="6" id="KW-0130">Cell adhesion</keyword>
<keyword evidence="7 12" id="KW-1133">Transmembrane helix</keyword>
<evidence type="ECO:0000256" key="5">
    <source>
        <dbReference type="ARBA" id="ARBA00022729"/>
    </source>
</evidence>
<dbReference type="GO" id="GO:0042802">
    <property type="term" value="F:identical protein binding"/>
    <property type="evidence" value="ECO:0007669"/>
    <property type="project" value="Ensembl"/>
</dbReference>
<accession>A0A7N4V135</accession>
<dbReference type="GO" id="GO:0007597">
    <property type="term" value="P:blood coagulation, intrinsic pathway"/>
    <property type="evidence" value="ECO:0007669"/>
    <property type="project" value="Ensembl"/>
</dbReference>
<evidence type="ECO:0000256" key="9">
    <source>
        <dbReference type="ARBA" id="ARBA00023136"/>
    </source>
</evidence>
<dbReference type="GeneTree" id="ENSGT00530000064244"/>
<dbReference type="InterPro" id="IPR000483">
    <property type="entry name" value="Cys-rich_flank_reg_C"/>
</dbReference>
<evidence type="ECO:0000256" key="10">
    <source>
        <dbReference type="ARBA" id="ARBA00023157"/>
    </source>
</evidence>
<dbReference type="PANTHER" id="PTHR22650:SF7">
    <property type="entry name" value="PLATELET GLYCOPROTEIN IB BETA CHAIN"/>
    <property type="match status" value="1"/>
</dbReference>
<keyword evidence="4" id="KW-0356">Hemostasis</keyword>
<reference evidence="16" key="3">
    <citation type="submission" date="2025-09" db="UniProtKB">
        <authorList>
            <consortium name="Ensembl"/>
        </authorList>
    </citation>
    <scope>IDENTIFICATION</scope>
</reference>
<dbReference type="InterPro" id="IPR032675">
    <property type="entry name" value="LRR_dom_sf"/>
</dbReference>
<evidence type="ECO:0000259" key="14">
    <source>
        <dbReference type="SMART" id="SM00013"/>
    </source>
</evidence>
<dbReference type="GO" id="GO:0007155">
    <property type="term" value="P:cell adhesion"/>
    <property type="evidence" value="ECO:0007669"/>
    <property type="project" value="UniProtKB-KW"/>
</dbReference>
<evidence type="ECO:0000313" key="16">
    <source>
        <dbReference type="Ensembl" id="ENSSHAP00000031422.1"/>
    </source>
</evidence>
<protein>
    <submittedName>
        <fullName evidence="16">Glycoprotein Ib platelet subunit beta</fullName>
    </submittedName>
</protein>
<dbReference type="SMART" id="SM00013">
    <property type="entry name" value="LRRNT"/>
    <property type="match status" value="1"/>
</dbReference>
<organism evidence="16 17">
    <name type="scientific">Sarcophilus harrisii</name>
    <name type="common">Tasmanian devil</name>
    <name type="synonym">Sarcophilus laniarius</name>
    <dbReference type="NCBI Taxonomy" id="9305"/>
    <lineage>
        <taxon>Eukaryota</taxon>
        <taxon>Metazoa</taxon>
        <taxon>Chordata</taxon>
        <taxon>Craniata</taxon>
        <taxon>Vertebrata</taxon>
        <taxon>Euteleostomi</taxon>
        <taxon>Mammalia</taxon>
        <taxon>Metatheria</taxon>
        <taxon>Dasyuromorphia</taxon>
        <taxon>Dasyuridae</taxon>
        <taxon>Sarcophilus</taxon>
    </lineage>
</organism>
<sequence>MGSGLLLVPLAAGLLLLAGAPRVPACPARCRCAGGLVDCGGLQLTAAGLPRAFPPGTTEITLQGNNLSSLPAGLFDGLPGLRRAHLAANPWRCDCELLYLRAWLGAQQDRRPYLDLRCAGPPPLRDRLLLYLGPEELRAACGWGGCSQALGVQLALLGLLLLHALLLLLLLRRLWRYRALAREAQLRGGAAGPPAPGPHPKGEGRAPA</sequence>
<keyword evidence="17" id="KW-1185">Reference proteome</keyword>
<evidence type="ECO:0000313" key="17">
    <source>
        <dbReference type="Proteomes" id="UP000007648"/>
    </source>
</evidence>
<evidence type="ECO:0000256" key="12">
    <source>
        <dbReference type="SAM" id="Phobius"/>
    </source>
</evidence>
<dbReference type="SMART" id="SM00082">
    <property type="entry name" value="LRRCT"/>
    <property type="match status" value="1"/>
</dbReference>
<feature type="transmembrane region" description="Helical" evidence="12">
    <location>
        <begin position="150"/>
        <end position="171"/>
    </location>
</feature>
<feature type="signal peptide" evidence="13">
    <location>
        <begin position="1"/>
        <end position="25"/>
    </location>
</feature>
<gene>
    <name evidence="16" type="primary">GP1BB</name>
</gene>
<keyword evidence="10" id="KW-1015">Disulfide bond</keyword>
<feature type="region of interest" description="Disordered" evidence="11">
    <location>
        <begin position="188"/>
        <end position="208"/>
    </location>
</feature>
<keyword evidence="2" id="KW-0433">Leucine-rich repeat</keyword>
<evidence type="ECO:0000256" key="7">
    <source>
        <dbReference type="ARBA" id="ARBA00022989"/>
    </source>
</evidence>
<dbReference type="SUPFAM" id="SSF52058">
    <property type="entry name" value="L domain-like"/>
    <property type="match status" value="1"/>
</dbReference>
<dbReference type="Gene3D" id="3.80.10.10">
    <property type="entry name" value="Ribonuclease Inhibitor"/>
    <property type="match status" value="1"/>
</dbReference>
<feature type="domain" description="LRRNT" evidence="14">
    <location>
        <begin position="25"/>
        <end position="59"/>
    </location>
</feature>
<evidence type="ECO:0000259" key="15">
    <source>
        <dbReference type="SMART" id="SM00082"/>
    </source>
</evidence>
<evidence type="ECO:0000256" key="2">
    <source>
        <dbReference type="ARBA" id="ARBA00022614"/>
    </source>
</evidence>
<keyword evidence="8" id="KW-0094">Blood coagulation</keyword>
<name>A0A7N4V135_SARHA</name>
<proteinExistence type="predicted"/>
<evidence type="ECO:0000256" key="11">
    <source>
        <dbReference type="SAM" id="MobiDB-lite"/>
    </source>
</evidence>
<dbReference type="GO" id="GO:0010572">
    <property type="term" value="P:positive regulation of platelet activation"/>
    <property type="evidence" value="ECO:0007669"/>
    <property type="project" value="Ensembl"/>
</dbReference>
<reference evidence="16 17" key="1">
    <citation type="journal article" date="2011" name="Proc. Natl. Acad. Sci. U.S.A.">
        <title>Genetic diversity and population structure of the endangered marsupial Sarcophilus harrisii (Tasmanian devil).</title>
        <authorList>
            <person name="Miller W."/>
            <person name="Hayes V.M."/>
            <person name="Ratan A."/>
            <person name="Petersen D.C."/>
            <person name="Wittekindt N.E."/>
            <person name="Miller J."/>
            <person name="Walenz B."/>
            <person name="Knight J."/>
            <person name="Qi J."/>
            <person name="Zhao F."/>
            <person name="Wang Q."/>
            <person name="Bedoya-Reina O.C."/>
            <person name="Katiyar N."/>
            <person name="Tomsho L.P."/>
            <person name="Kasson L.M."/>
            <person name="Hardie R.A."/>
            <person name="Woodbridge P."/>
            <person name="Tindall E.A."/>
            <person name="Bertelsen M.F."/>
            <person name="Dixon D."/>
            <person name="Pyecroft S."/>
            <person name="Helgen K.M."/>
            <person name="Lesk A.M."/>
            <person name="Pringle T.H."/>
            <person name="Patterson N."/>
            <person name="Zhang Y."/>
            <person name="Kreiss A."/>
            <person name="Woods G.M."/>
            <person name="Jones M.E."/>
            <person name="Schuster S.C."/>
        </authorList>
    </citation>
    <scope>NUCLEOTIDE SEQUENCE [LARGE SCALE GENOMIC DNA]</scope>
</reference>
<evidence type="ECO:0000256" key="6">
    <source>
        <dbReference type="ARBA" id="ARBA00022889"/>
    </source>
</evidence>
<dbReference type="InParanoid" id="A0A7N4V135"/>
<keyword evidence="5 13" id="KW-0732">Signal</keyword>
<reference evidence="16" key="2">
    <citation type="submission" date="2025-08" db="UniProtKB">
        <authorList>
            <consortium name="Ensembl"/>
        </authorList>
    </citation>
    <scope>IDENTIFICATION</scope>
</reference>
<dbReference type="GO" id="GO:0051209">
    <property type="term" value="P:release of sequestered calcium ion into cytosol"/>
    <property type="evidence" value="ECO:0007669"/>
    <property type="project" value="Ensembl"/>
</dbReference>
<dbReference type="AlphaFoldDB" id="A0A7N4V135"/>
<evidence type="ECO:0000256" key="13">
    <source>
        <dbReference type="SAM" id="SignalP"/>
    </source>
</evidence>
<evidence type="ECO:0000256" key="1">
    <source>
        <dbReference type="ARBA" id="ARBA00004479"/>
    </source>
</evidence>
<evidence type="ECO:0000256" key="3">
    <source>
        <dbReference type="ARBA" id="ARBA00022692"/>
    </source>
</evidence>
<feature type="chain" id="PRO_5029541666" evidence="13">
    <location>
        <begin position="26"/>
        <end position="208"/>
    </location>
</feature>
<evidence type="ECO:0000256" key="4">
    <source>
        <dbReference type="ARBA" id="ARBA00022696"/>
    </source>
</evidence>
<dbReference type="InterPro" id="IPR052313">
    <property type="entry name" value="GPIb-IX-V_Complex"/>
</dbReference>